<comment type="caution">
    <text evidence="2">The sequence shown here is derived from an EMBL/GenBank/DDBJ whole genome shotgun (WGS) entry which is preliminary data.</text>
</comment>
<accession>A0A8K0JDR1</accession>
<feature type="compositionally biased region" description="Basic and acidic residues" evidence="1">
    <location>
        <begin position="269"/>
        <end position="279"/>
    </location>
</feature>
<reference evidence="2" key="1">
    <citation type="submission" date="2020-04" db="EMBL/GenBank/DDBJ databases">
        <title>Analysis of mating type loci in Filobasidium floriforme.</title>
        <authorList>
            <person name="Nowrousian M."/>
        </authorList>
    </citation>
    <scope>NUCLEOTIDE SEQUENCE</scope>
    <source>
        <strain evidence="2">CBS 6242</strain>
    </source>
</reference>
<protein>
    <submittedName>
        <fullName evidence="2">Uncharacterized protein</fullName>
    </submittedName>
</protein>
<sequence>MPTHHLYTFGHNPHHKLLPHSNLAPTVITEPTDVLHPHWKALAKNSFGVEELAGEYVWGDFGCTIIRLFDGDKNSTWQQYILLGYPPDGLLPEYVSKITEWDIPSERPREVSAQGSVPATTSTTASTGSEKSEAIGTPRLRSGFINASGPCSHATTSLPHRTSTLSDQTSKFKGFDDHHLLDNDPDQLLDDDPDHLLDDNDPLLDDNDHLLKDDHPLPNNNNANPSSSRSYVTPLANLPRRIKIIGYERLEGYLDMDTGRVKRLVRSSDQNKGRAAQRETEEDEADTDRNNEDEERDEETGDELRWRDIVSLSDGTIYGLPISEPQVDPTCPSSPGLYVFPTFTALLQLRPSDHIPLPLPPGTKSAGISLQGGTSHILIHAREPSSMIFGLGDNRYQSATPFPLSLSLSTSGLPTGSKPKRRPGQASRPEEIEPLSGVPMRQVTAGEMVSGAVSEMGEAWIWGKGVGVGALQRVRVGDGRGLTEGGEKAQHEDIADEDQDDNEEEVKFLALGEGYGMVVLEDDEVYVRGQNDYGQIGLPAKSTNIDVFETDPDPEYPEWTAHPFFAANKLHVEAVWTKDWASWVQCVEK</sequence>
<dbReference type="EMBL" id="JABELV010000315">
    <property type="protein sequence ID" value="KAG7527351.1"/>
    <property type="molecule type" value="Genomic_DNA"/>
</dbReference>
<feature type="region of interest" description="Disordered" evidence="1">
    <location>
        <begin position="184"/>
        <end position="232"/>
    </location>
</feature>
<feature type="compositionally biased region" description="Polar residues" evidence="1">
    <location>
        <begin position="153"/>
        <end position="169"/>
    </location>
</feature>
<gene>
    <name evidence="2" type="ORF">FFLO_07020</name>
</gene>
<feature type="compositionally biased region" description="Acidic residues" evidence="1">
    <location>
        <begin position="280"/>
        <end position="301"/>
    </location>
</feature>
<feature type="compositionally biased region" description="Basic and acidic residues" evidence="1">
    <location>
        <begin position="206"/>
        <end position="216"/>
    </location>
</feature>
<feature type="region of interest" description="Disordered" evidence="1">
    <location>
        <begin position="481"/>
        <end position="500"/>
    </location>
</feature>
<feature type="compositionally biased region" description="Acidic residues" evidence="1">
    <location>
        <begin position="184"/>
        <end position="205"/>
    </location>
</feature>
<feature type="region of interest" description="Disordered" evidence="1">
    <location>
        <begin position="407"/>
        <end position="437"/>
    </location>
</feature>
<feature type="region of interest" description="Disordered" evidence="1">
    <location>
        <begin position="106"/>
        <end position="169"/>
    </location>
</feature>
<evidence type="ECO:0000313" key="2">
    <source>
        <dbReference type="EMBL" id="KAG7527351.1"/>
    </source>
</evidence>
<feature type="compositionally biased region" description="Low complexity" evidence="1">
    <location>
        <begin position="217"/>
        <end position="228"/>
    </location>
</feature>
<dbReference type="Proteomes" id="UP000812966">
    <property type="component" value="Unassembled WGS sequence"/>
</dbReference>
<organism evidence="2 3">
    <name type="scientific">Filobasidium floriforme</name>
    <dbReference type="NCBI Taxonomy" id="5210"/>
    <lineage>
        <taxon>Eukaryota</taxon>
        <taxon>Fungi</taxon>
        <taxon>Dikarya</taxon>
        <taxon>Basidiomycota</taxon>
        <taxon>Agaricomycotina</taxon>
        <taxon>Tremellomycetes</taxon>
        <taxon>Filobasidiales</taxon>
        <taxon>Filobasidiaceae</taxon>
        <taxon>Filobasidium</taxon>
    </lineage>
</organism>
<keyword evidence="3" id="KW-1185">Reference proteome</keyword>
<dbReference type="Gene3D" id="2.130.10.30">
    <property type="entry name" value="Regulator of chromosome condensation 1/beta-lactamase-inhibitor protein II"/>
    <property type="match status" value="1"/>
</dbReference>
<feature type="region of interest" description="Disordered" evidence="1">
    <location>
        <begin position="265"/>
        <end position="302"/>
    </location>
</feature>
<proteinExistence type="predicted"/>
<dbReference type="InterPro" id="IPR009091">
    <property type="entry name" value="RCC1/BLIP-II"/>
</dbReference>
<name>A0A8K0JDR1_9TREE</name>
<dbReference type="AlphaFoldDB" id="A0A8K0JDR1"/>
<evidence type="ECO:0000256" key="1">
    <source>
        <dbReference type="SAM" id="MobiDB-lite"/>
    </source>
</evidence>
<feature type="compositionally biased region" description="Low complexity" evidence="1">
    <location>
        <begin position="407"/>
        <end position="417"/>
    </location>
</feature>
<dbReference type="SUPFAM" id="SSF50985">
    <property type="entry name" value="RCC1/BLIP-II"/>
    <property type="match status" value="1"/>
</dbReference>
<evidence type="ECO:0000313" key="3">
    <source>
        <dbReference type="Proteomes" id="UP000812966"/>
    </source>
</evidence>